<comment type="catalytic activity">
    <reaction evidence="7">
        <text>GTP + H2O = GDP + phosphate + H(+)</text>
        <dbReference type="Rhea" id="RHEA:19669"/>
        <dbReference type="ChEBI" id="CHEBI:15377"/>
        <dbReference type="ChEBI" id="CHEBI:15378"/>
        <dbReference type="ChEBI" id="CHEBI:37565"/>
        <dbReference type="ChEBI" id="CHEBI:43474"/>
        <dbReference type="ChEBI" id="CHEBI:58189"/>
    </reaction>
    <physiologicalReaction direction="left-to-right" evidence="7">
        <dbReference type="Rhea" id="RHEA:19670"/>
    </physiologicalReaction>
</comment>
<feature type="region of interest" description="Disordered" evidence="8">
    <location>
        <begin position="242"/>
        <end position="269"/>
    </location>
</feature>
<evidence type="ECO:0000256" key="4">
    <source>
        <dbReference type="ARBA" id="ARBA00023134"/>
    </source>
</evidence>
<evidence type="ECO:0008006" key="12">
    <source>
        <dbReference type="Google" id="ProtNLM"/>
    </source>
</evidence>
<dbReference type="InterPro" id="IPR027417">
    <property type="entry name" value="P-loop_NTPase"/>
</dbReference>
<evidence type="ECO:0000256" key="3">
    <source>
        <dbReference type="ARBA" id="ARBA00022833"/>
    </source>
</evidence>
<proteinExistence type="inferred from homology"/>
<dbReference type="InterPro" id="IPR011629">
    <property type="entry name" value="CobW-like_C"/>
</dbReference>
<keyword evidence="2" id="KW-0378">Hydrolase</keyword>
<dbReference type="InterPro" id="IPR051316">
    <property type="entry name" value="Zinc-reg_GTPase_activator"/>
</dbReference>
<dbReference type="CDD" id="cd03112">
    <property type="entry name" value="CobW-like"/>
    <property type="match status" value="1"/>
</dbReference>
<organism evidence="11">
    <name type="scientific">Noctiluca scintillans</name>
    <name type="common">Sea sparkle</name>
    <name type="synonym">Red tide dinoflagellate</name>
    <dbReference type="NCBI Taxonomy" id="2966"/>
    <lineage>
        <taxon>Eukaryota</taxon>
        <taxon>Sar</taxon>
        <taxon>Alveolata</taxon>
        <taxon>Dinophyceae</taxon>
        <taxon>Noctilucales</taxon>
        <taxon>Noctilucaceae</taxon>
        <taxon>Noctiluca</taxon>
    </lineage>
</organism>
<evidence type="ECO:0000256" key="5">
    <source>
        <dbReference type="ARBA" id="ARBA00023186"/>
    </source>
</evidence>
<dbReference type="Gene3D" id="3.40.50.300">
    <property type="entry name" value="P-loop containing nucleotide triphosphate hydrolases"/>
    <property type="match status" value="1"/>
</dbReference>
<dbReference type="GO" id="GO:0005737">
    <property type="term" value="C:cytoplasm"/>
    <property type="evidence" value="ECO:0007669"/>
    <property type="project" value="TreeGrafter"/>
</dbReference>
<dbReference type="PANTHER" id="PTHR13748">
    <property type="entry name" value="COBW-RELATED"/>
    <property type="match status" value="1"/>
</dbReference>
<evidence type="ECO:0000256" key="6">
    <source>
        <dbReference type="ARBA" id="ARBA00034320"/>
    </source>
</evidence>
<dbReference type="Pfam" id="PF07683">
    <property type="entry name" value="CobW_C"/>
    <property type="match status" value="1"/>
</dbReference>
<evidence type="ECO:0000259" key="9">
    <source>
        <dbReference type="Pfam" id="PF02492"/>
    </source>
</evidence>
<comment type="similarity">
    <text evidence="6">Belongs to the SIMIBI class G3E GTPase family. ZNG1 subfamily.</text>
</comment>
<accession>A0A7S1ALB3</accession>
<dbReference type="GO" id="GO:0016787">
    <property type="term" value="F:hydrolase activity"/>
    <property type="evidence" value="ECO:0007669"/>
    <property type="project" value="UniProtKB-KW"/>
</dbReference>
<dbReference type="SUPFAM" id="SSF90002">
    <property type="entry name" value="Hypothetical protein YjiA, C-terminal domain"/>
    <property type="match status" value="1"/>
</dbReference>
<dbReference type="GO" id="GO:0005525">
    <property type="term" value="F:GTP binding"/>
    <property type="evidence" value="ECO:0007669"/>
    <property type="project" value="UniProtKB-KW"/>
</dbReference>
<evidence type="ECO:0000313" key="11">
    <source>
        <dbReference type="EMBL" id="CAD8858109.1"/>
    </source>
</evidence>
<dbReference type="InterPro" id="IPR003495">
    <property type="entry name" value="CobW/HypB/UreG_nucleotide-bd"/>
</dbReference>
<evidence type="ECO:0000256" key="2">
    <source>
        <dbReference type="ARBA" id="ARBA00022801"/>
    </source>
</evidence>
<dbReference type="AlphaFoldDB" id="A0A7S1ALB3"/>
<name>A0A7S1ALB3_NOCSC</name>
<evidence type="ECO:0000256" key="8">
    <source>
        <dbReference type="SAM" id="MobiDB-lite"/>
    </source>
</evidence>
<keyword evidence="5" id="KW-0143">Chaperone</keyword>
<dbReference type="PANTHER" id="PTHR13748:SF31">
    <property type="entry name" value="ZINC-REGULATED GTPASE METALLOPROTEIN ACTIVATOR 1A-RELATED"/>
    <property type="match status" value="1"/>
</dbReference>
<evidence type="ECO:0000256" key="7">
    <source>
        <dbReference type="ARBA" id="ARBA00049117"/>
    </source>
</evidence>
<dbReference type="Gene3D" id="3.30.1220.10">
    <property type="entry name" value="CobW-like, C-terminal domain"/>
    <property type="match status" value="1"/>
</dbReference>
<evidence type="ECO:0000259" key="10">
    <source>
        <dbReference type="Pfam" id="PF07683"/>
    </source>
</evidence>
<sequence length="405" mass="43575">MSDREMEIDKSDGQDRIPITVLTGALGAGKTTLLKFVLQAKHGYRIAVIQNEFSEEMGIESPLFTDSSGEPVKDIYELPNGCLCCSAKDGLLGTIDALLERRQDFDYVLVEATGIADPEAICEIFWVDEGLSSRVFLDGVVTLVDGKNAMSSLASISSNPGETGDGMGLEAEVAKQIACGDVLVLNKIDLTTEAHRKLISERLAAMNPAALLLESTQAQIPLEKILGIRAFSREKLESTLSGLHSHAGHGGGHDGHAGHGHSHEHGQDDCAECSHNVAPADGYVAVAGHGIDSCLLRCSKDECYDHSKVEAWLADVLWEGTAGNVFRCKGLFRGRREEDVGEKCQGEMHVDGKEATVPYALQGVGRIFELDEAPSVNLDQGKLLFIGRGLRRDLLEAGLRGCLSH</sequence>
<reference evidence="11" key="1">
    <citation type="submission" date="2021-01" db="EMBL/GenBank/DDBJ databases">
        <authorList>
            <person name="Corre E."/>
            <person name="Pelletier E."/>
            <person name="Niang G."/>
            <person name="Scheremetjew M."/>
            <person name="Finn R."/>
            <person name="Kale V."/>
            <person name="Holt S."/>
            <person name="Cochrane G."/>
            <person name="Meng A."/>
            <person name="Brown T."/>
            <person name="Cohen L."/>
        </authorList>
    </citation>
    <scope>NUCLEOTIDE SEQUENCE</scope>
</reference>
<feature type="domain" description="CobW/HypB/UreG nucleotide-binding" evidence="9">
    <location>
        <begin position="18"/>
        <end position="210"/>
    </location>
</feature>
<feature type="domain" description="CobW C-terminal" evidence="10">
    <location>
        <begin position="346"/>
        <end position="403"/>
    </location>
</feature>
<evidence type="ECO:0000256" key="1">
    <source>
        <dbReference type="ARBA" id="ARBA00022741"/>
    </source>
</evidence>
<dbReference type="Pfam" id="PF02492">
    <property type="entry name" value="cobW"/>
    <property type="match status" value="1"/>
</dbReference>
<protein>
    <recommendedName>
        <fullName evidence="12">CobW C-terminal domain-containing protein</fullName>
    </recommendedName>
</protein>
<feature type="compositionally biased region" description="Basic and acidic residues" evidence="8">
    <location>
        <begin position="251"/>
        <end position="268"/>
    </location>
</feature>
<keyword evidence="3" id="KW-0862">Zinc</keyword>
<keyword evidence="4" id="KW-0342">GTP-binding</keyword>
<dbReference type="EMBL" id="HBFQ01045649">
    <property type="protein sequence ID" value="CAD8858109.1"/>
    <property type="molecule type" value="Transcribed_RNA"/>
</dbReference>
<dbReference type="InterPro" id="IPR036627">
    <property type="entry name" value="CobW-likC_sf"/>
</dbReference>
<dbReference type="SUPFAM" id="SSF52540">
    <property type="entry name" value="P-loop containing nucleoside triphosphate hydrolases"/>
    <property type="match status" value="1"/>
</dbReference>
<keyword evidence="1" id="KW-0547">Nucleotide-binding</keyword>
<gene>
    <name evidence="11" type="ORF">NSCI0253_LOCUS32462</name>
</gene>